<organism evidence="3 4">
    <name type="scientific">Myripristis murdjan</name>
    <name type="common">pinecone soldierfish</name>
    <dbReference type="NCBI Taxonomy" id="586833"/>
    <lineage>
        <taxon>Eukaryota</taxon>
        <taxon>Metazoa</taxon>
        <taxon>Chordata</taxon>
        <taxon>Craniata</taxon>
        <taxon>Vertebrata</taxon>
        <taxon>Euteleostomi</taxon>
        <taxon>Actinopterygii</taxon>
        <taxon>Neopterygii</taxon>
        <taxon>Teleostei</taxon>
        <taxon>Neoteleostei</taxon>
        <taxon>Acanthomorphata</taxon>
        <taxon>Holocentriformes</taxon>
        <taxon>Holocentridae</taxon>
        <taxon>Myripristis</taxon>
    </lineage>
</organism>
<dbReference type="SMART" id="SM00706">
    <property type="entry name" value="TECPR"/>
    <property type="match status" value="6"/>
</dbReference>
<keyword evidence="1" id="KW-0430">Lectin</keyword>
<dbReference type="Ensembl" id="ENSMMDT00005053565.1">
    <property type="protein sequence ID" value="ENSMMDP00005052540.1"/>
    <property type="gene ID" value="ENSMMDG00005023681.1"/>
</dbReference>
<evidence type="ECO:0000313" key="3">
    <source>
        <dbReference type="Ensembl" id="ENSMMDP00005052540.1"/>
    </source>
</evidence>
<dbReference type="Proteomes" id="UP000472263">
    <property type="component" value="Chromosome 23"/>
</dbReference>
<dbReference type="GeneTree" id="ENSGT00510000047886"/>
<dbReference type="GO" id="GO:0030246">
    <property type="term" value="F:carbohydrate binding"/>
    <property type="evidence" value="ECO:0007669"/>
    <property type="project" value="UniProtKB-KW"/>
</dbReference>
<dbReference type="InterPro" id="IPR006624">
    <property type="entry name" value="Beta-propeller_rpt_TECPR"/>
</dbReference>
<proteinExistence type="inferred from homology"/>
<name>A0A668ACK6_9TELE</name>
<protein>
    <recommendedName>
        <fullName evidence="5">Fish-egg lectin-like</fullName>
    </recommendedName>
</protein>
<accession>A0A668ACK6</accession>
<dbReference type="PANTHER" id="PTHR23250">
    <property type="entry name" value="DYSFERLIN-RELATED"/>
    <property type="match status" value="1"/>
</dbReference>
<sequence length="315" mass="34453">MPIKAGDPIGVVGQQLLRATEQHPDVHRLRRTRHTDNMKTISAFMLVLSHLAISHAWKCQEVLGVNHATQIDAGLGLVAVTDKSHHSHLLSGSHWYNLPGNNLRHVSVGHAGIWGVDTKSKVHRLQGGAWTNVPGTLTQVDAGGNAYAVGVLNNFNSYCLSNSYTWGLNHVAQFPWTTLGTSLHYYSCGFHGCWAVDSAYRVYYTRFSCSHPHWTLVRGLRLKMIEVGSDGTVFGVTPSGQVYERAGIDASVPLGLRWTNVPMCVSIRHVSYDLGHLWAVSHSGLILRCTKSPIVNPLVVQPPGVVDTPPLSPLV</sequence>
<evidence type="ECO:0008006" key="5">
    <source>
        <dbReference type="Google" id="ProtNLM"/>
    </source>
</evidence>
<evidence type="ECO:0000256" key="2">
    <source>
        <dbReference type="ARBA" id="ARBA00038331"/>
    </source>
</evidence>
<reference evidence="3" key="3">
    <citation type="submission" date="2025-09" db="UniProtKB">
        <authorList>
            <consortium name="Ensembl"/>
        </authorList>
    </citation>
    <scope>IDENTIFICATION</scope>
</reference>
<dbReference type="FunCoup" id="A0A668ACK6">
    <property type="interactions" value="11"/>
</dbReference>
<evidence type="ECO:0000313" key="4">
    <source>
        <dbReference type="Proteomes" id="UP000472263"/>
    </source>
</evidence>
<reference evidence="3" key="2">
    <citation type="submission" date="2025-08" db="UniProtKB">
        <authorList>
            <consortium name="Ensembl"/>
        </authorList>
    </citation>
    <scope>IDENTIFICATION</scope>
</reference>
<dbReference type="InterPro" id="IPR051513">
    <property type="entry name" value="Tectonin_beta-prop"/>
</dbReference>
<evidence type="ECO:0000256" key="1">
    <source>
        <dbReference type="ARBA" id="ARBA00022734"/>
    </source>
</evidence>
<dbReference type="InParanoid" id="A0A668ACK6"/>
<reference evidence="3" key="1">
    <citation type="submission" date="2019-06" db="EMBL/GenBank/DDBJ databases">
        <authorList>
            <consortium name="Wellcome Sanger Institute Data Sharing"/>
        </authorList>
    </citation>
    <scope>NUCLEOTIDE SEQUENCE [LARGE SCALE GENOMIC DNA]</scope>
</reference>
<dbReference type="Pfam" id="PF19193">
    <property type="entry name" value="Tectonin"/>
    <property type="match status" value="1"/>
</dbReference>
<dbReference type="PANTHER" id="PTHR23250:SF3">
    <property type="entry name" value="FISH-EGG LECTIN-LIKE ISOFORM X1-RELATED"/>
    <property type="match status" value="1"/>
</dbReference>
<dbReference type="AlphaFoldDB" id="A0A668ACK6"/>
<comment type="similarity">
    <text evidence="2">Belongs to the tectonin family.</text>
</comment>
<keyword evidence="4" id="KW-1185">Reference proteome</keyword>